<dbReference type="GO" id="GO:0008837">
    <property type="term" value="F:diaminopimelate epimerase activity"/>
    <property type="evidence" value="ECO:0007669"/>
    <property type="project" value="InterPro"/>
</dbReference>
<dbReference type="Gene3D" id="3.40.50.300">
    <property type="entry name" value="P-loop containing nucleotide triphosphate hydrolases"/>
    <property type="match status" value="1"/>
</dbReference>
<dbReference type="SUPFAM" id="SSF52540">
    <property type="entry name" value="P-loop containing nucleoside triphosphate hydrolases"/>
    <property type="match status" value="1"/>
</dbReference>
<keyword evidence="5" id="KW-0547">Nucleotide-binding</keyword>
<dbReference type="InterPro" id="IPR027417">
    <property type="entry name" value="P-loop_NTPase"/>
</dbReference>
<dbReference type="CDD" id="cd00609">
    <property type="entry name" value="AAT_like"/>
    <property type="match status" value="1"/>
</dbReference>
<sequence length="1032" mass="113437">MHGAGNDYVYIDARQMEEDWPALSRTMSARHFGIGGDGIILVLDSEQADLRMRMFNADGSEGEMCGNGIRCFAKYAIEREIVARPDEGLTVETLAGIRTVYPIYDDDGVAGARVSMGFPRLNPQDIPVSLDPAMSSNAGPVLKYPVQPGDFRLFLAFVSMGNPHAVTYIDQPIGEFPLHNIGPLVEGHPMFPRRVNFEIVNQVDASHLDARVWERGSGETMACGTGACAIAVASRLQGLVEDRVDITLPGGTLTIEWDGEGEVFLEGPATEVFTGEWSGKVQFSSRLGKLAPYPFVEISRIIAEKRAAGADVVTFGIGDPDIPTPEPIVERLLTASQHPPNHRYPETDGLPAMRQAIAQWYVNRFGVKLDSDREVLPLIGAKEGIGHVAFCFLDPGDIALVPDPAYPVYGVGTMFAGAESYIMPLLEENAWLPDLSAIPEDVARAAKVMWLNYPNNPTSAVASAEDLATYVAYCRDHDIALLHDAAYSEVGYDGYKAVSMLEIDGAMDVGIEFHSLSKSYNMTGWRMGMAVGNADMIKALFQIKANLDSGVPQAIQEMSMEALTGPQDCINENRVIYQRRRDRVVEALRKMGLTVEVPRASLYIWARVPEGFTSAEFAARLLEDIDIVVTPGSSYGKYGEGRDKLIPKKTVSTAPGREKAILVAVELKNRDQLWELDDTLDELAYLADAAGADVVGRVTQKSDRLTPTYVGKGKVQEVQELAAEEEADTVIFDDELTPTQQRNLEAALQIKVIDRTALILDVFGRHARTHEGQLQVELAQHQYLLPRLVGQWSHLERLGGGIGTRGPGETQLETDRRMIRRHIQKIQQELDKVRERRSIYIERRKKASIPTASLVGYTNAGKSTLFNALCDANVEAENQLFSTLDPVTRRIRLPSGDELLLTDTVGFIQKLSPMVVAAFRATLEELSESDILLHVLDITHPKAPEQAEVVEETLEDLGLSNKPRILVINKMDLLGEQESAQKVLPPTGLQSYPNVLVSAAKGWNLDLLLEEVETQLVEMDGPLTVLQSAAGD</sequence>
<dbReference type="NCBIfam" id="TIGR00652">
    <property type="entry name" value="DapF"/>
    <property type="match status" value="1"/>
</dbReference>
<evidence type="ECO:0000256" key="9">
    <source>
        <dbReference type="SAM" id="Coils"/>
    </source>
</evidence>
<evidence type="ECO:0000313" key="11">
    <source>
        <dbReference type="EMBL" id="CAI7989137.1"/>
    </source>
</evidence>
<dbReference type="InterPro" id="IPR005225">
    <property type="entry name" value="Small_GTP-bd"/>
</dbReference>
<dbReference type="InterPro" id="IPR032305">
    <property type="entry name" value="GTP-bd_M"/>
</dbReference>
<evidence type="ECO:0000256" key="6">
    <source>
        <dbReference type="ARBA" id="ARBA00022842"/>
    </source>
</evidence>
<dbReference type="InterPro" id="IPR025121">
    <property type="entry name" value="GTPase_HflX_N"/>
</dbReference>
<dbReference type="InterPro" id="IPR015421">
    <property type="entry name" value="PyrdxlP-dep_Trfase_major"/>
</dbReference>
<dbReference type="InterPro" id="IPR030394">
    <property type="entry name" value="G_HFLX_dom"/>
</dbReference>
<dbReference type="GO" id="GO:0005737">
    <property type="term" value="C:cytoplasm"/>
    <property type="evidence" value="ECO:0007669"/>
    <property type="project" value="UniProtKB-SubCell"/>
</dbReference>
<dbReference type="GO" id="GO:0009089">
    <property type="term" value="P:lysine biosynthetic process via diaminopimelate"/>
    <property type="evidence" value="ECO:0007669"/>
    <property type="project" value="InterPro"/>
</dbReference>
<dbReference type="InterPro" id="IPR015424">
    <property type="entry name" value="PyrdxlP-dep_Trfase"/>
</dbReference>
<dbReference type="InterPro" id="IPR001653">
    <property type="entry name" value="DAP_epimerase_DapF"/>
</dbReference>
<evidence type="ECO:0000256" key="8">
    <source>
        <dbReference type="ARBA" id="ARBA00023134"/>
    </source>
</evidence>
<dbReference type="FunFam" id="3.40.50.11060:FF:000001">
    <property type="entry name" value="GTPase HflX"/>
    <property type="match status" value="1"/>
</dbReference>
<dbReference type="InterPro" id="IPR006073">
    <property type="entry name" value="GTP-bd"/>
</dbReference>
<keyword evidence="3" id="KW-0963">Cytoplasm</keyword>
<dbReference type="PANTHER" id="PTHR10229">
    <property type="entry name" value="GTP-BINDING PROTEIN HFLX"/>
    <property type="match status" value="1"/>
</dbReference>
<dbReference type="PROSITE" id="PS51705">
    <property type="entry name" value="G_HFLX"/>
    <property type="match status" value="1"/>
</dbReference>
<evidence type="ECO:0000256" key="4">
    <source>
        <dbReference type="ARBA" id="ARBA00022723"/>
    </source>
</evidence>
<dbReference type="InterPro" id="IPR015422">
    <property type="entry name" value="PyrdxlP-dep_Trfase_small"/>
</dbReference>
<dbReference type="HAMAP" id="MF_00197">
    <property type="entry name" value="DAP_epimerase"/>
    <property type="match status" value="1"/>
</dbReference>
<dbReference type="InterPro" id="IPR004838">
    <property type="entry name" value="NHTrfase_class1_PyrdxlP-BS"/>
</dbReference>
<comment type="similarity">
    <text evidence="2">Belongs to the class-I pyridoxal-phosphate-dependent aminotransferase family.</text>
</comment>
<keyword evidence="11" id="KW-0032">Aminotransferase</keyword>
<dbReference type="Pfam" id="PF16360">
    <property type="entry name" value="GTP-bdg_M"/>
    <property type="match status" value="1"/>
</dbReference>
<dbReference type="AlphaFoldDB" id="A0AA35QRH6"/>
<gene>
    <name evidence="11" type="ORF">GBAR_LOCUS148</name>
</gene>
<dbReference type="Pfam" id="PF01678">
    <property type="entry name" value="DAP_epimerase"/>
    <property type="match status" value="2"/>
</dbReference>
<keyword evidence="12" id="KW-1185">Reference proteome</keyword>
<comment type="caution">
    <text evidence="11">The sequence shown here is derived from an EMBL/GenBank/DDBJ whole genome shotgun (WGS) entry which is preliminary data.</text>
</comment>
<dbReference type="InterPro" id="IPR018510">
    <property type="entry name" value="DAP_epimerase_AS"/>
</dbReference>
<dbReference type="HAMAP" id="MF_00900">
    <property type="entry name" value="GTPase_HflX"/>
    <property type="match status" value="1"/>
</dbReference>
<dbReference type="SUPFAM" id="SSF53383">
    <property type="entry name" value="PLP-dependent transferases"/>
    <property type="match status" value="1"/>
</dbReference>
<reference evidence="11" key="1">
    <citation type="submission" date="2023-03" db="EMBL/GenBank/DDBJ databases">
        <authorList>
            <person name="Steffen K."/>
            <person name="Cardenas P."/>
        </authorList>
    </citation>
    <scope>NUCLEOTIDE SEQUENCE</scope>
</reference>
<protein>
    <submittedName>
        <fullName evidence="11">LL-diaminopimelate aminotransferase</fullName>
    </submittedName>
</protein>
<feature type="coiled-coil region" evidence="9">
    <location>
        <begin position="816"/>
        <end position="843"/>
    </location>
</feature>
<evidence type="ECO:0000256" key="7">
    <source>
        <dbReference type="ARBA" id="ARBA00022898"/>
    </source>
</evidence>
<evidence type="ECO:0000256" key="5">
    <source>
        <dbReference type="ARBA" id="ARBA00022741"/>
    </source>
</evidence>
<dbReference type="PROSITE" id="PS00105">
    <property type="entry name" value="AA_TRANSFER_CLASS_1"/>
    <property type="match status" value="1"/>
</dbReference>
<dbReference type="Pfam" id="PF00155">
    <property type="entry name" value="Aminotran_1_2"/>
    <property type="match status" value="1"/>
</dbReference>
<dbReference type="GO" id="GO:0046872">
    <property type="term" value="F:metal ion binding"/>
    <property type="evidence" value="ECO:0007669"/>
    <property type="project" value="UniProtKB-KW"/>
</dbReference>
<dbReference type="NCBIfam" id="TIGR00231">
    <property type="entry name" value="small_GTP"/>
    <property type="match status" value="1"/>
</dbReference>
<evidence type="ECO:0000256" key="2">
    <source>
        <dbReference type="ARBA" id="ARBA00007441"/>
    </source>
</evidence>
<evidence type="ECO:0000256" key="3">
    <source>
        <dbReference type="ARBA" id="ARBA00022490"/>
    </source>
</evidence>
<dbReference type="Gene3D" id="3.40.50.11060">
    <property type="entry name" value="GTPase HflX, N-terminal domain"/>
    <property type="match status" value="1"/>
</dbReference>
<dbReference type="GO" id="GO:0005525">
    <property type="term" value="F:GTP binding"/>
    <property type="evidence" value="ECO:0007669"/>
    <property type="project" value="UniProtKB-KW"/>
</dbReference>
<dbReference type="Pfam" id="PF13167">
    <property type="entry name" value="GTP-bdg_N"/>
    <property type="match status" value="1"/>
</dbReference>
<evidence type="ECO:0000259" key="10">
    <source>
        <dbReference type="PROSITE" id="PS51705"/>
    </source>
</evidence>
<keyword evidence="6" id="KW-0460">Magnesium</keyword>
<dbReference type="Gene3D" id="3.90.1150.10">
    <property type="entry name" value="Aspartate Aminotransferase, domain 1"/>
    <property type="match status" value="1"/>
</dbReference>
<dbReference type="GO" id="GO:0030170">
    <property type="term" value="F:pyridoxal phosphate binding"/>
    <property type="evidence" value="ECO:0007669"/>
    <property type="project" value="InterPro"/>
</dbReference>
<dbReference type="GO" id="GO:0043022">
    <property type="term" value="F:ribosome binding"/>
    <property type="evidence" value="ECO:0007669"/>
    <property type="project" value="TreeGrafter"/>
</dbReference>
<dbReference type="CDD" id="cd01878">
    <property type="entry name" value="HflX"/>
    <property type="match status" value="1"/>
</dbReference>
<keyword evidence="11" id="KW-0808">Transferase</keyword>
<name>A0AA35QRH6_GEOBA</name>
<dbReference type="PRINTS" id="PR00326">
    <property type="entry name" value="GTP1OBG"/>
</dbReference>
<organism evidence="11 12">
    <name type="scientific">Geodia barretti</name>
    <name type="common">Barrett's horny sponge</name>
    <dbReference type="NCBI Taxonomy" id="519541"/>
    <lineage>
        <taxon>Eukaryota</taxon>
        <taxon>Metazoa</taxon>
        <taxon>Porifera</taxon>
        <taxon>Demospongiae</taxon>
        <taxon>Heteroscleromorpha</taxon>
        <taxon>Tetractinellida</taxon>
        <taxon>Astrophorina</taxon>
        <taxon>Geodiidae</taxon>
        <taxon>Geodia</taxon>
    </lineage>
</organism>
<dbReference type="NCBIfam" id="TIGR03156">
    <property type="entry name" value="GTP_HflX"/>
    <property type="match status" value="1"/>
</dbReference>
<keyword evidence="7" id="KW-0663">Pyridoxal phosphate</keyword>
<dbReference type="InterPro" id="IPR042108">
    <property type="entry name" value="GTPase_HflX_N_sf"/>
</dbReference>
<dbReference type="Gene3D" id="6.10.250.2860">
    <property type="match status" value="1"/>
</dbReference>
<keyword evidence="4" id="KW-0479">Metal-binding</keyword>
<evidence type="ECO:0000313" key="12">
    <source>
        <dbReference type="Proteomes" id="UP001174909"/>
    </source>
</evidence>
<dbReference type="Gene3D" id="3.10.310.10">
    <property type="entry name" value="Diaminopimelate Epimerase, Chain A, domain 1"/>
    <property type="match status" value="2"/>
</dbReference>
<dbReference type="SUPFAM" id="SSF54506">
    <property type="entry name" value="Diaminopimelate epimerase-like"/>
    <property type="match status" value="2"/>
</dbReference>
<keyword evidence="9" id="KW-0175">Coiled coil</keyword>
<dbReference type="Gene3D" id="3.40.640.10">
    <property type="entry name" value="Type I PLP-dependent aspartate aminotransferase-like (Major domain)"/>
    <property type="match status" value="1"/>
</dbReference>
<dbReference type="Proteomes" id="UP001174909">
    <property type="component" value="Unassembled WGS sequence"/>
</dbReference>
<accession>A0AA35QRH6</accession>
<dbReference type="InterPro" id="IPR016496">
    <property type="entry name" value="GTPase_HflX"/>
</dbReference>
<dbReference type="NCBIfam" id="NF006756">
    <property type="entry name" value="PRK09276.1"/>
    <property type="match status" value="1"/>
</dbReference>
<proteinExistence type="inferred from homology"/>
<dbReference type="PROSITE" id="PS01326">
    <property type="entry name" value="DAP_EPIMERASE"/>
    <property type="match status" value="1"/>
</dbReference>
<dbReference type="GO" id="GO:0008483">
    <property type="term" value="F:transaminase activity"/>
    <property type="evidence" value="ECO:0007669"/>
    <property type="project" value="UniProtKB-KW"/>
</dbReference>
<evidence type="ECO:0000256" key="1">
    <source>
        <dbReference type="ARBA" id="ARBA00004496"/>
    </source>
</evidence>
<comment type="subcellular location">
    <subcellularLocation>
        <location evidence="1">Cytoplasm</location>
    </subcellularLocation>
</comment>
<dbReference type="EMBL" id="CASHTH010000022">
    <property type="protein sequence ID" value="CAI7989137.1"/>
    <property type="molecule type" value="Genomic_DNA"/>
</dbReference>
<feature type="domain" description="Hflx-type G" evidence="10">
    <location>
        <begin position="850"/>
        <end position="1020"/>
    </location>
</feature>
<keyword evidence="8" id="KW-0342">GTP-binding</keyword>
<dbReference type="InterPro" id="IPR004839">
    <property type="entry name" value="Aminotransferase_I/II_large"/>
</dbReference>
<dbReference type="Pfam" id="PF01926">
    <property type="entry name" value="MMR_HSR1"/>
    <property type="match status" value="1"/>
</dbReference>
<dbReference type="PANTHER" id="PTHR10229:SF0">
    <property type="entry name" value="GTP-BINDING PROTEIN 6-RELATED"/>
    <property type="match status" value="1"/>
</dbReference>